<evidence type="ECO:0000313" key="1">
    <source>
        <dbReference type="EnsemblPlants" id="Zm00001eb216740_P001"/>
    </source>
</evidence>
<dbReference type="EnsemblPlants" id="Zm00001eb216740_T001">
    <property type="protein sequence ID" value="Zm00001eb216740_P001"/>
    <property type="gene ID" value="Zm00001eb216740"/>
</dbReference>
<organism evidence="1 2">
    <name type="scientific">Zea mays</name>
    <name type="common">Maize</name>
    <dbReference type="NCBI Taxonomy" id="4577"/>
    <lineage>
        <taxon>Eukaryota</taxon>
        <taxon>Viridiplantae</taxon>
        <taxon>Streptophyta</taxon>
        <taxon>Embryophyta</taxon>
        <taxon>Tracheophyta</taxon>
        <taxon>Spermatophyta</taxon>
        <taxon>Magnoliopsida</taxon>
        <taxon>Liliopsida</taxon>
        <taxon>Poales</taxon>
        <taxon>Poaceae</taxon>
        <taxon>PACMAD clade</taxon>
        <taxon>Panicoideae</taxon>
        <taxon>Andropogonodae</taxon>
        <taxon>Andropogoneae</taxon>
        <taxon>Tripsacinae</taxon>
        <taxon>Zea</taxon>
    </lineage>
</organism>
<sequence>MNFLMEAKLPNARPLINVCDRFGFVPDLTHYLYTNNMLRYIEGYVQKVVVCFDSVNS</sequence>
<reference evidence="1" key="3">
    <citation type="submission" date="2021-05" db="UniProtKB">
        <authorList>
            <consortium name="EnsemblPlants"/>
        </authorList>
    </citation>
    <scope>IDENTIFICATION</scope>
    <source>
        <strain evidence="1">cv. B73</strain>
    </source>
</reference>
<dbReference type="InParanoid" id="A0A804U6B1"/>
<reference evidence="1" key="2">
    <citation type="submission" date="2019-07" db="EMBL/GenBank/DDBJ databases">
        <authorList>
            <person name="Seetharam A."/>
            <person name="Woodhouse M."/>
            <person name="Cannon E."/>
        </authorList>
    </citation>
    <scope>NUCLEOTIDE SEQUENCE [LARGE SCALE GENOMIC DNA]</scope>
    <source>
        <strain evidence="1">cv. B73</strain>
    </source>
</reference>
<dbReference type="AlphaFoldDB" id="A0A804U6B1"/>
<accession>A0A804U6B1</accession>
<name>A0A804U6B1_MAIZE</name>
<dbReference type="PANTHER" id="PTHR10292:SF1">
    <property type="entry name" value="CLATHRIN HEAVY CHAIN"/>
    <property type="match status" value="1"/>
</dbReference>
<reference evidence="2" key="1">
    <citation type="journal article" date="2009" name="Science">
        <title>The B73 maize genome: complexity, diversity, and dynamics.</title>
        <authorList>
            <person name="Schnable P.S."/>
            <person name="Ware D."/>
            <person name="Fulton R.S."/>
            <person name="Stein J.C."/>
            <person name="Wei F."/>
            <person name="Pasternak S."/>
            <person name="Liang C."/>
            <person name="Zhang J."/>
            <person name="Fulton L."/>
            <person name="Graves T.A."/>
            <person name="Minx P."/>
            <person name="Reily A.D."/>
            <person name="Courtney L."/>
            <person name="Kruchowski S.S."/>
            <person name="Tomlinson C."/>
            <person name="Strong C."/>
            <person name="Delehaunty K."/>
            <person name="Fronick C."/>
            <person name="Courtney B."/>
            <person name="Rock S.M."/>
            <person name="Belter E."/>
            <person name="Du F."/>
            <person name="Kim K."/>
            <person name="Abbott R.M."/>
            <person name="Cotton M."/>
            <person name="Levy A."/>
            <person name="Marchetto P."/>
            <person name="Ochoa K."/>
            <person name="Jackson S.M."/>
            <person name="Gillam B."/>
            <person name="Chen W."/>
            <person name="Yan L."/>
            <person name="Higginbotham J."/>
            <person name="Cardenas M."/>
            <person name="Waligorski J."/>
            <person name="Applebaum E."/>
            <person name="Phelps L."/>
            <person name="Falcone J."/>
            <person name="Kanchi K."/>
            <person name="Thane T."/>
            <person name="Scimone A."/>
            <person name="Thane N."/>
            <person name="Henke J."/>
            <person name="Wang T."/>
            <person name="Ruppert J."/>
            <person name="Shah N."/>
            <person name="Rotter K."/>
            <person name="Hodges J."/>
            <person name="Ingenthron E."/>
            <person name="Cordes M."/>
            <person name="Kohlberg S."/>
            <person name="Sgro J."/>
            <person name="Delgado B."/>
            <person name="Mead K."/>
            <person name="Chinwalla A."/>
            <person name="Leonard S."/>
            <person name="Crouse K."/>
            <person name="Collura K."/>
            <person name="Kudrna D."/>
            <person name="Currie J."/>
            <person name="He R."/>
            <person name="Angelova A."/>
            <person name="Rajasekar S."/>
            <person name="Mueller T."/>
            <person name="Lomeli R."/>
            <person name="Scara G."/>
            <person name="Ko A."/>
            <person name="Delaney K."/>
            <person name="Wissotski M."/>
            <person name="Lopez G."/>
            <person name="Campos D."/>
            <person name="Braidotti M."/>
            <person name="Ashley E."/>
            <person name="Golser W."/>
            <person name="Kim H."/>
            <person name="Lee S."/>
            <person name="Lin J."/>
            <person name="Dujmic Z."/>
            <person name="Kim W."/>
            <person name="Talag J."/>
            <person name="Zuccolo A."/>
            <person name="Fan C."/>
            <person name="Sebastian A."/>
            <person name="Kramer M."/>
            <person name="Spiegel L."/>
            <person name="Nascimento L."/>
            <person name="Zutavern T."/>
            <person name="Miller B."/>
            <person name="Ambroise C."/>
            <person name="Muller S."/>
            <person name="Spooner W."/>
            <person name="Narechania A."/>
            <person name="Ren L."/>
            <person name="Wei S."/>
            <person name="Kumari S."/>
            <person name="Faga B."/>
            <person name="Levy M.J."/>
            <person name="McMahan L."/>
            <person name="Van Buren P."/>
            <person name="Vaughn M.W."/>
            <person name="Ying K."/>
            <person name="Yeh C.-T."/>
            <person name="Emrich S.J."/>
            <person name="Jia Y."/>
            <person name="Kalyanaraman A."/>
            <person name="Hsia A.-P."/>
            <person name="Barbazuk W.B."/>
            <person name="Baucom R.S."/>
            <person name="Brutnell T.P."/>
            <person name="Carpita N.C."/>
            <person name="Chaparro C."/>
            <person name="Chia J.-M."/>
            <person name="Deragon J.-M."/>
            <person name="Estill J.C."/>
            <person name="Fu Y."/>
            <person name="Jeddeloh J.A."/>
            <person name="Han Y."/>
            <person name="Lee H."/>
            <person name="Li P."/>
            <person name="Lisch D.R."/>
            <person name="Liu S."/>
            <person name="Liu Z."/>
            <person name="Nagel D.H."/>
            <person name="McCann M.C."/>
            <person name="SanMiguel P."/>
            <person name="Myers A.M."/>
            <person name="Nettleton D."/>
            <person name="Nguyen J."/>
            <person name="Penning B.W."/>
            <person name="Ponnala L."/>
            <person name="Schneider K.L."/>
            <person name="Schwartz D.C."/>
            <person name="Sharma A."/>
            <person name="Soderlund C."/>
            <person name="Springer N.M."/>
            <person name="Sun Q."/>
            <person name="Wang H."/>
            <person name="Waterman M."/>
            <person name="Westerman R."/>
            <person name="Wolfgruber T.K."/>
            <person name="Yang L."/>
            <person name="Yu Y."/>
            <person name="Zhang L."/>
            <person name="Zhou S."/>
            <person name="Zhu Q."/>
            <person name="Bennetzen J.L."/>
            <person name="Dawe R.K."/>
            <person name="Jiang J."/>
            <person name="Jiang N."/>
            <person name="Presting G.G."/>
            <person name="Wessler S.R."/>
            <person name="Aluru S."/>
            <person name="Martienssen R.A."/>
            <person name="Clifton S.W."/>
            <person name="McCombie W.R."/>
            <person name="Wing R.A."/>
            <person name="Wilson R.K."/>
        </authorList>
    </citation>
    <scope>NUCLEOTIDE SEQUENCE [LARGE SCALE GENOMIC DNA]</scope>
    <source>
        <strain evidence="2">cv. B73</strain>
    </source>
</reference>
<dbReference type="Proteomes" id="UP000007305">
    <property type="component" value="Chromosome 5"/>
</dbReference>
<protein>
    <submittedName>
        <fullName evidence="1">Uncharacterized protein</fullName>
    </submittedName>
</protein>
<dbReference type="PANTHER" id="PTHR10292">
    <property type="entry name" value="CLATHRIN HEAVY CHAIN RELATED"/>
    <property type="match status" value="1"/>
</dbReference>
<proteinExistence type="predicted"/>
<evidence type="ECO:0000313" key="2">
    <source>
        <dbReference type="Proteomes" id="UP000007305"/>
    </source>
</evidence>
<keyword evidence="2" id="KW-1185">Reference proteome</keyword>
<dbReference type="Gramene" id="Zm00001eb216740_T001">
    <property type="protein sequence ID" value="Zm00001eb216740_P001"/>
    <property type="gene ID" value="Zm00001eb216740"/>
</dbReference>